<proteinExistence type="predicted"/>
<accession>A0A1I0QGP5</accession>
<dbReference type="RefSeq" id="WP_092453913.1">
    <property type="nucleotide sequence ID" value="NZ_FOJI01000008.1"/>
</dbReference>
<dbReference type="Proteomes" id="UP000199701">
    <property type="component" value="Unassembled WGS sequence"/>
</dbReference>
<name>A0A1I0QGP5_9FIRM</name>
<reference evidence="1 2" key="1">
    <citation type="submission" date="2016-10" db="EMBL/GenBank/DDBJ databases">
        <authorList>
            <person name="de Groot N.N."/>
        </authorList>
    </citation>
    <scope>NUCLEOTIDE SEQUENCE [LARGE SCALE GENOMIC DNA]</scope>
    <source>
        <strain evidence="1 2">DSM 9179</strain>
    </source>
</reference>
<evidence type="ECO:0000313" key="1">
    <source>
        <dbReference type="EMBL" id="SEW26213.1"/>
    </source>
</evidence>
<evidence type="ECO:0000313" key="2">
    <source>
        <dbReference type="Proteomes" id="UP000199701"/>
    </source>
</evidence>
<protein>
    <submittedName>
        <fullName evidence="1">Uncharacterized protein</fullName>
    </submittedName>
</protein>
<gene>
    <name evidence="1" type="ORF">SAMN05421659_1085</name>
</gene>
<keyword evidence="2" id="KW-1185">Reference proteome</keyword>
<organism evidence="1 2">
    <name type="scientific">[Clostridium] fimetarium</name>
    <dbReference type="NCBI Taxonomy" id="99656"/>
    <lineage>
        <taxon>Bacteria</taxon>
        <taxon>Bacillati</taxon>
        <taxon>Bacillota</taxon>
        <taxon>Clostridia</taxon>
        <taxon>Lachnospirales</taxon>
        <taxon>Lachnospiraceae</taxon>
    </lineage>
</organism>
<dbReference type="STRING" id="99656.SAMN05421659_1085"/>
<dbReference type="OrthoDB" id="2083675at2"/>
<sequence length="414" mass="47615">MILEYLFSDEELKEDILRYKEGKLNISIKNIKDSSFWIAEFIMVGENEQSTLDLSKINDDITERFNCITLTNECAFYFNKILYPLINEFERKLRKILYIASKLSGSATDTAVICDLEKMEFGTLFELIFTDDDFIKMAKTKINAKSWKFTKSELIDDLFSFEEKALWDKLLGIGIAPILRKNFVTMKNYRNNIMHAHNITADVYKQIKKIYLAANQELNGAISDILNNKMVTLFNHSNNDFSETLKEAIDAEKSKKISDNILDNFQMIENVEAVKRSMEFSSISQQINAISEAGKIAMEFSSYSQEIKKLIEAGKLSTELSPINKEIKKLIEVGKLSTELSPINKEIKKLKEAGKLSTELSPINKEIKKFKEAGKLSTELSPINQEIKKLTEVEKLEKQSSFNHHLIARYKKNK</sequence>
<dbReference type="EMBL" id="FOJI01000008">
    <property type="protein sequence ID" value="SEW26213.1"/>
    <property type="molecule type" value="Genomic_DNA"/>
</dbReference>
<dbReference type="AlphaFoldDB" id="A0A1I0QGP5"/>